<evidence type="ECO:0000313" key="4">
    <source>
        <dbReference type="Proteomes" id="UP000326289"/>
    </source>
</evidence>
<sequence length="167" mass="18787">MGNQMPRFVPNLRDLSSPKASSHNASPSISKDINPFQQAGKMAEWSKAYDSSGTTQLTACPRQLGFLRMTQVAWVQIPLLSDFLLQLLPGLSSNKESHPQNPFQHDGKVAEWSKAYDSSVKNLIMLALEQLGCLRMMKIAWVRIPPLSVVFAFPSYFLFFFCCSLDR</sequence>
<organism evidence="3 4">
    <name type="scientific">Aspergillus minisclerotigenes</name>
    <dbReference type="NCBI Taxonomy" id="656917"/>
    <lineage>
        <taxon>Eukaryota</taxon>
        <taxon>Fungi</taxon>
        <taxon>Dikarya</taxon>
        <taxon>Ascomycota</taxon>
        <taxon>Pezizomycotina</taxon>
        <taxon>Eurotiomycetes</taxon>
        <taxon>Eurotiomycetidae</taxon>
        <taxon>Eurotiales</taxon>
        <taxon>Aspergillaceae</taxon>
        <taxon>Aspergillus</taxon>
        <taxon>Aspergillus subgen. Circumdati</taxon>
    </lineage>
</organism>
<evidence type="ECO:0000256" key="1">
    <source>
        <dbReference type="SAM" id="MobiDB-lite"/>
    </source>
</evidence>
<keyword evidence="2" id="KW-0812">Transmembrane</keyword>
<feature type="compositionally biased region" description="Polar residues" evidence="1">
    <location>
        <begin position="18"/>
        <end position="33"/>
    </location>
</feature>
<protein>
    <submittedName>
        <fullName evidence="3">Uncharacterized protein</fullName>
    </submittedName>
</protein>
<keyword evidence="2" id="KW-0472">Membrane</keyword>
<keyword evidence="4" id="KW-1185">Reference proteome</keyword>
<evidence type="ECO:0000256" key="2">
    <source>
        <dbReference type="SAM" id="Phobius"/>
    </source>
</evidence>
<feature type="transmembrane region" description="Helical" evidence="2">
    <location>
        <begin position="140"/>
        <end position="161"/>
    </location>
</feature>
<accession>A0A5N6JJA5</accession>
<name>A0A5N6JJA5_9EURO</name>
<gene>
    <name evidence="3" type="ORF">BDV30DRAFT_203024</name>
</gene>
<keyword evidence="2" id="KW-1133">Transmembrane helix</keyword>
<feature type="region of interest" description="Disordered" evidence="1">
    <location>
        <begin position="1"/>
        <end position="33"/>
    </location>
</feature>
<evidence type="ECO:0000313" key="3">
    <source>
        <dbReference type="EMBL" id="KAB8278991.1"/>
    </source>
</evidence>
<dbReference type="AlphaFoldDB" id="A0A5N6JJA5"/>
<reference evidence="3 4" key="1">
    <citation type="submission" date="2019-04" db="EMBL/GenBank/DDBJ databases">
        <title>Fungal friends and foes A comparative genomics study of 23 Aspergillus species from section Flavi.</title>
        <authorList>
            <consortium name="DOE Joint Genome Institute"/>
            <person name="Kjaerbolling I."/>
            <person name="Vesth T.C."/>
            <person name="Frisvad J.C."/>
            <person name="Nybo J.L."/>
            <person name="Theobald S."/>
            <person name="Kildgaard S."/>
            <person name="Petersen T.I."/>
            <person name="Kuo A."/>
            <person name="Sato A."/>
            <person name="Lyhne E.K."/>
            <person name="Kogle M.E."/>
            <person name="Wiebenga A."/>
            <person name="Kun R.S."/>
            <person name="Lubbers R.J."/>
            <person name="Makela M.R."/>
            <person name="Barry K."/>
            <person name="Chovatia M."/>
            <person name="Clum A."/>
            <person name="Daum C."/>
            <person name="Haridas S."/>
            <person name="He G."/>
            <person name="LaButti K."/>
            <person name="Lipzen A."/>
            <person name="Mondo S."/>
            <person name="Pangilinan J."/>
            <person name="Riley R."/>
            <person name="Salamov A."/>
            <person name="Simmons B.A."/>
            <person name="Magnuson J.K."/>
            <person name="Henrissat B."/>
            <person name="Mortensen U.H."/>
            <person name="Larsen T.O."/>
            <person name="De vries R.P."/>
            <person name="Grigoriev I.V."/>
            <person name="Machida M."/>
            <person name="Baker S.E."/>
            <person name="Andersen M.R."/>
        </authorList>
    </citation>
    <scope>NUCLEOTIDE SEQUENCE [LARGE SCALE GENOMIC DNA]</scope>
    <source>
        <strain evidence="3 4">CBS 117635</strain>
    </source>
</reference>
<proteinExistence type="predicted"/>
<dbReference type="Proteomes" id="UP000326289">
    <property type="component" value="Unassembled WGS sequence"/>
</dbReference>
<dbReference type="EMBL" id="ML732766">
    <property type="protein sequence ID" value="KAB8278991.1"/>
    <property type="molecule type" value="Genomic_DNA"/>
</dbReference>